<dbReference type="AlphaFoldDB" id="J8CXG9"/>
<keyword evidence="2" id="KW-0472">Membrane</keyword>
<dbReference type="Gene3D" id="3.40.710.10">
    <property type="entry name" value="DD-peptidase/beta-lactamase superfamily"/>
    <property type="match status" value="1"/>
</dbReference>
<evidence type="ECO:0000259" key="3">
    <source>
        <dbReference type="Pfam" id="PF00144"/>
    </source>
</evidence>
<dbReference type="Proteomes" id="UP000006977">
    <property type="component" value="Unassembled WGS sequence"/>
</dbReference>
<protein>
    <recommendedName>
        <fullName evidence="3">Beta-lactamase-related domain-containing protein</fullName>
    </recommendedName>
</protein>
<dbReference type="HOGENOM" id="CLU_020027_0_1_9"/>
<dbReference type="InterPro" id="IPR012338">
    <property type="entry name" value="Beta-lactam/transpept-like"/>
</dbReference>
<dbReference type="PANTHER" id="PTHR46825:SF11">
    <property type="entry name" value="PENICILLIN-BINDING PROTEIN 4"/>
    <property type="match status" value="1"/>
</dbReference>
<dbReference type="GO" id="GO:0016020">
    <property type="term" value="C:membrane"/>
    <property type="evidence" value="ECO:0007669"/>
    <property type="project" value="UniProtKB-SubCell"/>
</dbReference>
<comment type="subcellular location">
    <subcellularLocation>
        <location evidence="1">Membrane</location>
    </subcellularLocation>
</comment>
<sequence>MLNSHINSFLYKNTEKFNGTILVAHKEQTLYKQSFGKANYDWDIPNTPTTKFRIGSITKIFTAVAILMLVEEKKLQLHDTLDQFIPTFPKGNQIMIEHLLSHTAGVGNITAQHDFLFQSYQPRTPDDLIQWIISCPFESSPGEKFNYSNSGYIILGKIIEVISGISYEEFLKKKIFYPISIINTGVDLNHTIQKHKATGYELHPNHDLQNASFIHMSNSYSAGGLFSTAEDLYRFDQAIKENRLLSSEMTSRMFTARLYGYGYGYGWNIAMTEKNNKLVFHHGGINGFTSSYLRLIDKEATIIILSNVSTLLTSTLANEIASYIENNY</sequence>
<comment type="caution">
    <text evidence="4">The sequence shown here is derived from an EMBL/GenBank/DDBJ whole genome shotgun (WGS) entry which is preliminary data.</text>
</comment>
<feature type="domain" description="Beta-lactamase-related" evidence="3">
    <location>
        <begin position="21"/>
        <end position="310"/>
    </location>
</feature>
<reference evidence="4 5" key="1">
    <citation type="submission" date="2012-04" db="EMBL/GenBank/DDBJ databases">
        <title>The Genome Sequence of Bacillus cereus HuA4-10.</title>
        <authorList>
            <consortium name="The Broad Institute Genome Sequencing Platform"/>
            <consortium name="The Broad Institute Genome Sequencing Center for Infectious Disease"/>
            <person name="Feldgarden M."/>
            <person name="Van der Auwera G.A."/>
            <person name="Mahillon J."/>
            <person name="Duprez V."/>
            <person name="Timmery S."/>
            <person name="Mattelet C."/>
            <person name="Dierick K."/>
            <person name="Sun M."/>
            <person name="Yu Z."/>
            <person name="Zhu L."/>
            <person name="Hu X."/>
            <person name="Shank E.B."/>
            <person name="Swiecicka I."/>
            <person name="Hansen B.M."/>
            <person name="Andrup L."/>
            <person name="Young S.K."/>
            <person name="Zeng Q."/>
            <person name="Gargeya S."/>
            <person name="Fitzgerald M."/>
            <person name="Haas B."/>
            <person name="Abouelleil A."/>
            <person name="Alvarado L."/>
            <person name="Arachchi H.M."/>
            <person name="Berlin A."/>
            <person name="Chapman S.B."/>
            <person name="Goldberg J."/>
            <person name="Griggs A."/>
            <person name="Gujja S."/>
            <person name="Hansen M."/>
            <person name="Howarth C."/>
            <person name="Imamovic A."/>
            <person name="Larimer J."/>
            <person name="McCowen C."/>
            <person name="Montmayeur A."/>
            <person name="Murphy C."/>
            <person name="Neiman D."/>
            <person name="Pearson M."/>
            <person name="Priest M."/>
            <person name="Roberts A."/>
            <person name="Saif S."/>
            <person name="Shea T."/>
            <person name="Sisk P."/>
            <person name="Sykes S."/>
            <person name="Wortman J."/>
            <person name="Nusbaum C."/>
            <person name="Birren B."/>
        </authorList>
    </citation>
    <scope>NUCLEOTIDE SEQUENCE [LARGE SCALE GENOMIC DNA]</scope>
    <source>
        <strain evidence="4 5">HuA4-10</strain>
    </source>
</reference>
<dbReference type="PATRIC" id="fig|1053206.3.peg.3719"/>
<evidence type="ECO:0000313" key="5">
    <source>
        <dbReference type="Proteomes" id="UP000006977"/>
    </source>
</evidence>
<evidence type="ECO:0000313" key="4">
    <source>
        <dbReference type="EMBL" id="EJQ77346.1"/>
    </source>
</evidence>
<dbReference type="InterPro" id="IPR001466">
    <property type="entry name" value="Beta-lactam-related"/>
</dbReference>
<name>J8CXG9_BACCE</name>
<dbReference type="Pfam" id="PF00144">
    <property type="entry name" value="Beta-lactamase"/>
    <property type="match status" value="1"/>
</dbReference>
<dbReference type="SUPFAM" id="SSF56601">
    <property type="entry name" value="beta-lactamase/transpeptidase-like"/>
    <property type="match status" value="1"/>
</dbReference>
<dbReference type="RefSeq" id="WP_002148856.1">
    <property type="nucleotide sequence ID" value="NZ_JH792148.1"/>
</dbReference>
<proteinExistence type="predicted"/>
<dbReference type="EMBL" id="AHEA01000026">
    <property type="protein sequence ID" value="EJQ77346.1"/>
    <property type="molecule type" value="Genomic_DNA"/>
</dbReference>
<evidence type="ECO:0000256" key="1">
    <source>
        <dbReference type="ARBA" id="ARBA00004370"/>
    </source>
</evidence>
<dbReference type="InterPro" id="IPR050491">
    <property type="entry name" value="AmpC-like"/>
</dbReference>
<gene>
    <name evidence="4" type="ORF">IGC_03645</name>
</gene>
<organism evidence="4 5">
    <name type="scientific">Bacillus cereus HuA4-10</name>
    <dbReference type="NCBI Taxonomy" id="1053206"/>
    <lineage>
        <taxon>Bacteria</taxon>
        <taxon>Bacillati</taxon>
        <taxon>Bacillota</taxon>
        <taxon>Bacilli</taxon>
        <taxon>Bacillales</taxon>
        <taxon>Bacillaceae</taxon>
        <taxon>Bacillus</taxon>
        <taxon>Bacillus cereus group</taxon>
    </lineage>
</organism>
<dbReference type="PANTHER" id="PTHR46825">
    <property type="entry name" value="D-ALANYL-D-ALANINE-CARBOXYPEPTIDASE/ENDOPEPTIDASE AMPH"/>
    <property type="match status" value="1"/>
</dbReference>
<accession>J8CXG9</accession>
<evidence type="ECO:0000256" key="2">
    <source>
        <dbReference type="ARBA" id="ARBA00023136"/>
    </source>
</evidence>